<reference evidence="2 3" key="1">
    <citation type="submission" date="2013-12" db="EMBL/GenBank/DDBJ databases">
        <title>Annotated genome of Streptomyces scopuliridis.</title>
        <authorList>
            <person name="Olson J.B."/>
        </authorList>
    </citation>
    <scope>NUCLEOTIDE SEQUENCE [LARGE SCALE GENOMIC DNA]</scope>
    <source>
        <strain evidence="2 3">RB72</strain>
    </source>
</reference>
<proteinExistence type="predicted"/>
<feature type="region of interest" description="Disordered" evidence="1">
    <location>
        <begin position="63"/>
        <end position="97"/>
    </location>
</feature>
<dbReference type="EMBL" id="AZSP01000384">
    <property type="protein sequence ID" value="PVE04687.1"/>
    <property type="molecule type" value="Genomic_DNA"/>
</dbReference>
<comment type="caution">
    <text evidence="2">The sequence shown here is derived from an EMBL/GenBank/DDBJ whole genome shotgun (WGS) entry which is preliminary data.</text>
</comment>
<evidence type="ECO:0000313" key="3">
    <source>
        <dbReference type="Proteomes" id="UP000245992"/>
    </source>
</evidence>
<sequence length="171" mass="18320">MPEPARLVAAAIDRLTTQVERVADALTTTPVTTTDDTPSTPDDEPRCICGDPIALTGDPARWAHRPTPGLPNLDAHKARPAGAPDFASPVAGKRRHTADTITDDELDELYARITTLEAVAAGNKRHVQTIVPEIDRLTEERDGLVAELARVRRALNGTNELTGREAPGPPS</sequence>
<feature type="region of interest" description="Disordered" evidence="1">
    <location>
        <begin position="23"/>
        <end position="47"/>
    </location>
</feature>
<gene>
    <name evidence="2" type="ORF">Y717_10855</name>
</gene>
<keyword evidence="3" id="KW-1185">Reference proteome</keyword>
<protein>
    <submittedName>
        <fullName evidence="2">Uncharacterized protein</fullName>
    </submittedName>
</protein>
<dbReference type="RefSeq" id="WP_030352450.1">
    <property type="nucleotide sequence ID" value="NZ_AZSP01000384.1"/>
</dbReference>
<dbReference type="OrthoDB" id="4333213at2"/>
<dbReference type="STRING" id="1440053.GCA_000718095_03392"/>
<evidence type="ECO:0000256" key="1">
    <source>
        <dbReference type="SAM" id="MobiDB-lite"/>
    </source>
</evidence>
<evidence type="ECO:0000313" key="2">
    <source>
        <dbReference type="EMBL" id="PVE04687.1"/>
    </source>
</evidence>
<dbReference type="AlphaFoldDB" id="A0A2T7SP40"/>
<accession>A0A2T7SP40</accession>
<name>A0A2T7SP40_9ACTN</name>
<feature type="compositionally biased region" description="Low complexity" evidence="1">
    <location>
        <begin position="27"/>
        <end position="40"/>
    </location>
</feature>
<dbReference type="Proteomes" id="UP000245992">
    <property type="component" value="Unassembled WGS sequence"/>
</dbReference>
<organism evidence="2 3">
    <name type="scientific">Streptomyces scopuliridis RB72</name>
    <dbReference type="NCBI Taxonomy" id="1440053"/>
    <lineage>
        <taxon>Bacteria</taxon>
        <taxon>Bacillati</taxon>
        <taxon>Actinomycetota</taxon>
        <taxon>Actinomycetes</taxon>
        <taxon>Kitasatosporales</taxon>
        <taxon>Streptomycetaceae</taxon>
        <taxon>Streptomyces</taxon>
    </lineage>
</organism>